<feature type="domain" description="Glycosyltransferase 2-like" evidence="1">
    <location>
        <begin position="23"/>
        <end position="192"/>
    </location>
</feature>
<dbReference type="RefSeq" id="WP_106749347.1">
    <property type="nucleotide sequence ID" value="NZ_CP027668.1"/>
</dbReference>
<dbReference type="KEGG" id="phr:C6569_13515"/>
<dbReference type="Gene3D" id="3.90.550.10">
    <property type="entry name" value="Spore Coat Polysaccharide Biosynthesis Protein SpsA, Chain A"/>
    <property type="match status" value="1"/>
</dbReference>
<organism evidence="2 3">
    <name type="scientific">Phreatobacter cathodiphilus</name>
    <dbReference type="NCBI Taxonomy" id="1868589"/>
    <lineage>
        <taxon>Bacteria</taxon>
        <taxon>Pseudomonadati</taxon>
        <taxon>Pseudomonadota</taxon>
        <taxon>Alphaproteobacteria</taxon>
        <taxon>Hyphomicrobiales</taxon>
        <taxon>Phreatobacteraceae</taxon>
        <taxon>Phreatobacter</taxon>
    </lineage>
</organism>
<dbReference type="InterPro" id="IPR029044">
    <property type="entry name" value="Nucleotide-diphossugar_trans"/>
</dbReference>
<sequence length="418" mass="46541">MAASAARDLSRTEAEPAARPLVTIALPTYNRAQYLDRFFTHHIDAFTARGIDFEILVSDNCSTDDTAAIVARWAAADPRIRSVRQSENIGAYGNFLYSWRQARGQFAIWVGDDDLLVPDVVVDYLGRLAADPDLVMVQAPWMLIDETRDNAEIGTFYRITGERLFRQGEHAACLDYLLGHHIFPEWFIIRTDVVHDVIEPVTGFVFHYFAHLARALTLGSVLFAPEPFARVTAISKGGVNHSGNSETMDGWDRFRGGIEFFASFIEPAPLADPVQSAPLLRRFQDFTIKRMQVAINLHVNAGNWSHAYHLDRRVRAYGQPGCHPDMRPVLAGLCAIETLVAEARAQARHLLVLDDMIADDTLESLTPGIRAAIIRRRDPRAASPAPKAFALMQTPPEGLLGPDDIVLDLPAAFRRTAF</sequence>
<dbReference type="Proteomes" id="UP000237889">
    <property type="component" value="Chromosome"/>
</dbReference>
<gene>
    <name evidence="2" type="ORF">C6569_13515</name>
</gene>
<evidence type="ECO:0000259" key="1">
    <source>
        <dbReference type="Pfam" id="PF00535"/>
    </source>
</evidence>
<dbReference type="GO" id="GO:0016758">
    <property type="term" value="F:hexosyltransferase activity"/>
    <property type="evidence" value="ECO:0007669"/>
    <property type="project" value="UniProtKB-ARBA"/>
</dbReference>
<accession>A0A2S0ND87</accession>
<protein>
    <recommendedName>
        <fullName evidence="1">Glycosyltransferase 2-like domain-containing protein</fullName>
    </recommendedName>
</protein>
<dbReference type="SUPFAM" id="SSF53448">
    <property type="entry name" value="Nucleotide-diphospho-sugar transferases"/>
    <property type="match status" value="1"/>
</dbReference>
<dbReference type="AlphaFoldDB" id="A0A2S0ND87"/>
<dbReference type="CDD" id="cd00761">
    <property type="entry name" value="Glyco_tranf_GTA_type"/>
    <property type="match status" value="1"/>
</dbReference>
<name>A0A2S0ND87_9HYPH</name>
<dbReference type="PANTHER" id="PTHR22916">
    <property type="entry name" value="GLYCOSYLTRANSFERASE"/>
    <property type="match status" value="1"/>
</dbReference>
<dbReference type="PANTHER" id="PTHR22916:SF3">
    <property type="entry name" value="UDP-GLCNAC:BETAGAL BETA-1,3-N-ACETYLGLUCOSAMINYLTRANSFERASE-LIKE PROTEIN 1"/>
    <property type="match status" value="1"/>
</dbReference>
<dbReference type="Pfam" id="PF00535">
    <property type="entry name" value="Glycos_transf_2"/>
    <property type="match status" value="1"/>
</dbReference>
<reference evidence="2 3" key="1">
    <citation type="submission" date="2018-03" db="EMBL/GenBank/DDBJ databases">
        <title>Genome sequencing of Phreatobacter sp.</title>
        <authorList>
            <person name="Kim S.-J."/>
            <person name="Heo J."/>
            <person name="Kwon S.-W."/>
        </authorList>
    </citation>
    <scope>NUCLEOTIDE SEQUENCE [LARGE SCALE GENOMIC DNA]</scope>
    <source>
        <strain evidence="2 3">S-12</strain>
    </source>
</reference>
<dbReference type="OrthoDB" id="396512at2"/>
<dbReference type="EMBL" id="CP027668">
    <property type="protein sequence ID" value="AVO46006.1"/>
    <property type="molecule type" value="Genomic_DNA"/>
</dbReference>
<dbReference type="InterPro" id="IPR001173">
    <property type="entry name" value="Glyco_trans_2-like"/>
</dbReference>
<evidence type="ECO:0000313" key="2">
    <source>
        <dbReference type="EMBL" id="AVO46006.1"/>
    </source>
</evidence>
<evidence type="ECO:0000313" key="3">
    <source>
        <dbReference type="Proteomes" id="UP000237889"/>
    </source>
</evidence>
<keyword evidence="3" id="KW-1185">Reference proteome</keyword>
<proteinExistence type="predicted"/>